<reference evidence="2 3" key="1">
    <citation type="journal article" date="2018" name="Biotechnol. Biofuels">
        <title>Integrative visual omics of the white-rot fungus Polyporus brumalis exposes the biotechnological potential of its oxidative enzymes for delignifying raw plant biomass.</title>
        <authorList>
            <person name="Miyauchi S."/>
            <person name="Rancon A."/>
            <person name="Drula E."/>
            <person name="Hage H."/>
            <person name="Chaduli D."/>
            <person name="Favel A."/>
            <person name="Grisel S."/>
            <person name="Henrissat B."/>
            <person name="Herpoel-Gimbert I."/>
            <person name="Ruiz-Duenas F.J."/>
            <person name="Chevret D."/>
            <person name="Hainaut M."/>
            <person name="Lin J."/>
            <person name="Wang M."/>
            <person name="Pangilinan J."/>
            <person name="Lipzen A."/>
            <person name="Lesage-Meessen L."/>
            <person name="Navarro D."/>
            <person name="Riley R."/>
            <person name="Grigoriev I.V."/>
            <person name="Zhou S."/>
            <person name="Raouche S."/>
            <person name="Rosso M.N."/>
        </authorList>
    </citation>
    <scope>NUCLEOTIDE SEQUENCE [LARGE SCALE GENOMIC DNA]</scope>
    <source>
        <strain evidence="2 3">BRFM 1820</strain>
    </source>
</reference>
<gene>
    <name evidence="2" type="ORF">OH76DRAFT_1417049</name>
</gene>
<proteinExistence type="predicted"/>
<feature type="compositionally biased region" description="Basic and acidic residues" evidence="1">
    <location>
        <begin position="23"/>
        <end position="33"/>
    </location>
</feature>
<feature type="compositionally biased region" description="Low complexity" evidence="1">
    <location>
        <begin position="34"/>
        <end position="55"/>
    </location>
</feature>
<dbReference type="EMBL" id="KZ857393">
    <property type="protein sequence ID" value="RDX51628.1"/>
    <property type="molecule type" value="Genomic_DNA"/>
</dbReference>
<accession>A0A371DGI7</accession>
<sequence length="248" mass="27625">MAHHQTKKTVRWVDDHRLHVIHEPADSENDHSDAASWSSASDSGATATTTAGGSTPRPADNKSYAAPQGASGSGSGAYRQPAAVEGPKKPRLHAYLEEFPLPLDVRARTVQPDFGVGEDALASYAFFDTDPHTMTLRFYALDGVTWSRTIVRRSHGKNGRLGLFISVRDVLTAIWLEVRDAPHEPLYPFDPLYEHARKAMDVRQDKTMRKMDLFEMFHGHLYFTGIEPQPGAAGWEFVVRLAPRFELA</sequence>
<feature type="region of interest" description="Disordered" evidence="1">
    <location>
        <begin position="23"/>
        <end position="84"/>
    </location>
</feature>
<evidence type="ECO:0000256" key="1">
    <source>
        <dbReference type="SAM" id="MobiDB-lite"/>
    </source>
</evidence>
<dbReference type="Proteomes" id="UP000256964">
    <property type="component" value="Unassembled WGS sequence"/>
</dbReference>
<name>A0A371DGI7_9APHY</name>
<evidence type="ECO:0000313" key="3">
    <source>
        <dbReference type="Proteomes" id="UP000256964"/>
    </source>
</evidence>
<evidence type="ECO:0000313" key="2">
    <source>
        <dbReference type="EMBL" id="RDX51628.1"/>
    </source>
</evidence>
<organism evidence="2 3">
    <name type="scientific">Lentinus brumalis</name>
    <dbReference type="NCBI Taxonomy" id="2498619"/>
    <lineage>
        <taxon>Eukaryota</taxon>
        <taxon>Fungi</taxon>
        <taxon>Dikarya</taxon>
        <taxon>Basidiomycota</taxon>
        <taxon>Agaricomycotina</taxon>
        <taxon>Agaricomycetes</taxon>
        <taxon>Polyporales</taxon>
        <taxon>Polyporaceae</taxon>
        <taxon>Lentinus</taxon>
    </lineage>
</organism>
<dbReference type="OrthoDB" id="10488470at2759"/>
<dbReference type="AlphaFoldDB" id="A0A371DGI7"/>
<protein>
    <submittedName>
        <fullName evidence="2">Uncharacterized protein</fullName>
    </submittedName>
</protein>
<keyword evidence="3" id="KW-1185">Reference proteome</keyword>